<dbReference type="Proteomes" id="UP001150830">
    <property type="component" value="Unassembled WGS sequence"/>
</dbReference>
<evidence type="ECO:0000313" key="2">
    <source>
        <dbReference type="Proteomes" id="UP001150830"/>
    </source>
</evidence>
<accession>A0A9X3EHC2</accession>
<dbReference type="EMBL" id="JAPNOA010000059">
    <property type="protein sequence ID" value="MCY0967196.1"/>
    <property type="molecule type" value="Genomic_DNA"/>
</dbReference>
<gene>
    <name evidence="1" type="ORF">OUO13_18620</name>
</gene>
<dbReference type="AlphaFoldDB" id="A0A9X3EHC2"/>
<name>A0A9X3EHC2_9GAMM</name>
<protein>
    <submittedName>
        <fullName evidence="1">DUF2947 family protein</fullName>
    </submittedName>
</protein>
<dbReference type="RefSeq" id="WP_283175402.1">
    <property type="nucleotide sequence ID" value="NZ_JAPNOA010000059.1"/>
</dbReference>
<reference evidence="1" key="1">
    <citation type="submission" date="2022-11" db="EMBL/GenBank/DDBJ databases">
        <title>Parathalassolutuus dongxingensis gen. nov., sp. nov., a novel member of family Oceanospirillaceae isolated from a coastal shrimp pond in Guangxi, China.</title>
        <authorList>
            <person name="Chen H."/>
        </authorList>
    </citation>
    <scope>NUCLEOTIDE SEQUENCE</scope>
    <source>
        <strain evidence="1">G-43</strain>
    </source>
</reference>
<keyword evidence="2" id="KW-1185">Reference proteome</keyword>
<dbReference type="Pfam" id="PF11163">
    <property type="entry name" value="DUF2947"/>
    <property type="match status" value="1"/>
</dbReference>
<dbReference type="InterPro" id="IPR021334">
    <property type="entry name" value="DUF2947"/>
</dbReference>
<organism evidence="1 2">
    <name type="scientific">Parathalassolituus penaei</name>
    <dbReference type="NCBI Taxonomy" id="2997323"/>
    <lineage>
        <taxon>Bacteria</taxon>
        <taxon>Pseudomonadati</taxon>
        <taxon>Pseudomonadota</taxon>
        <taxon>Gammaproteobacteria</taxon>
        <taxon>Oceanospirillales</taxon>
        <taxon>Oceanospirillaceae</taxon>
        <taxon>Parathalassolituus</taxon>
    </lineage>
</organism>
<sequence length="160" mass="19090">MNHISLSDFKWGWIFRHRELPVDSESLLLIRPLDKASANRFWQTQISKEATHANHFMNDDWPSRKQLWSERFNWQNSWDADATALPEELAAHCSWENNVTVFFAWDVDHVVETRWDVFSRYWKNFLFYDDEPFLLGRGRNQVVRFHSDGTFQTAVKPAGK</sequence>
<comment type="caution">
    <text evidence="1">The sequence shown here is derived from an EMBL/GenBank/DDBJ whole genome shotgun (WGS) entry which is preliminary data.</text>
</comment>
<evidence type="ECO:0000313" key="1">
    <source>
        <dbReference type="EMBL" id="MCY0967196.1"/>
    </source>
</evidence>
<proteinExistence type="predicted"/>